<sequence length="128" mass="14415">MGRLAIVGALLLLVLALAEASVYQTIVTTAEFDEPNASESVWCRMVLRGMKMDSCWFYLRPYTRPIESCCQELRQVKDPQCRCEALKRAAQGGGGYEQKQGVMSKVQDLPDACGMTELRNCQIFQHVY</sequence>
<dbReference type="PANTHER" id="PTHR35496">
    <property type="entry name" value="2S SEED STORAGE PROTEIN 1-RELATED"/>
    <property type="match status" value="1"/>
</dbReference>
<accession>A0A2G5CP13</accession>
<protein>
    <recommendedName>
        <fullName evidence="3">Bifunctional inhibitor/plant lipid transfer protein/seed storage helical domain-containing protein</fullName>
    </recommendedName>
</protein>
<evidence type="ECO:0000256" key="1">
    <source>
        <dbReference type="ARBA" id="ARBA00008262"/>
    </source>
</evidence>
<dbReference type="InterPro" id="IPR036312">
    <property type="entry name" value="Bifun_inhib/LTP/seed_sf"/>
</dbReference>
<gene>
    <name evidence="4" type="ORF">AQUCO_04200060v1</name>
</gene>
<organism evidence="4 5">
    <name type="scientific">Aquilegia coerulea</name>
    <name type="common">Rocky mountain columbine</name>
    <dbReference type="NCBI Taxonomy" id="218851"/>
    <lineage>
        <taxon>Eukaryota</taxon>
        <taxon>Viridiplantae</taxon>
        <taxon>Streptophyta</taxon>
        <taxon>Embryophyta</taxon>
        <taxon>Tracheophyta</taxon>
        <taxon>Spermatophyta</taxon>
        <taxon>Magnoliopsida</taxon>
        <taxon>Ranunculales</taxon>
        <taxon>Ranunculaceae</taxon>
        <taxon>Thalictroideae</taxon>
        <taxon>Aquilegia</taxon>
    </lineage>
</organism>
<dbReference type="Gene3D" id="1.10.110.10">
    <property type="entry name" value="Plant lipid-transfer and hydrophobic proteins"/>
    <property type="match status" value="1"/>
</dbReference>
<evidence type="ECO:0000313" key="5">
    <source>
        <dbReference type="Proteomes" id="UP000230069"/>
    </source>
</evidence>
<comment type="similarity">
    <text evidence="1">Belongs to the 2S seed storage albumins family.</text>
</comment>
<dbReference type="InterPro" id="IPR016140">
    <property type="entry name" value="Bifunc_inhib/LTP/seed_store"/>
</dbReference>
<dbReference type="EMBL" id="KZ305059">
    <property type="protein sequence ID" value="PIA33045.1"/>
    <property type="molecule type" value="Genomic_DNA"/>
</dbReference>
<dbReference type="PANTHER" id="PTHR35496:SF4">
    <property type="entry name" value="2S SULFUR-RICH SEED STORAGE PROTEIN 2-LIKE"/>
    <property type="match status" value="1"/>
</dbReference>
<dbReference type="OrthoDB" id="1922883at2759"/>
<name>A0A2G5CP13_AQUCA</name>
<dbReference type="InParanoid" id="A0A2G5CP13"/>
<dbReference type="Pfam" id="PF00234">
    <property type="entry name" value="Tryp_alpha_amyl"/>
    <property type="match status" value="1"/>
</dbReference>
<dbReference type="Proteomes" id="UP000230069">
    <property type="component" value="Unassembled WGS sequence"/>
</dbReference>
<evidence type="ECO:0000256" key="2">
    <source>
        <dbReference type="SAM" id="SignalP"/>
    </source>
</evidence>
<keyword evidence="2" id="KW-0732">Signal</keyword>
<dbReference type="AlphaFoldDB" id="A0A2G5CP13"/>
<dbReference type="SMART" id="SM00499">
    <property type="entry name" value="AAI"/>
    <property type="match status" value="1"/>
</dbReference>
<evidence type="ECO:0000313" key="4">
    <source>
        <dbReference type="EMBL" id="PIA33045.1"/>
    </source>
</evidence>
<feature type="signal peptide" evidence="2">
    <location>
        <begin position="1"/>
        <end position="20"/>
    </location>
</feature>
<dbReference type="GO" id="GO:0045735">
    <property type="term" value="F:nutrient reservoir activity"/>
    <property type="evidence" value="ECO:0007669"/>
    <property type="project" value="InterPro"/>
</dbReference>
<dbReference type="InterPro" id="IPR000617">
    <property type="entry name" value="Napin/2SS/CON"/>
</dbReference>
<reference evidence="4 5" key="1">
    <citation type="submission" date="2017-09" db="EMBL/GenBank/DDBJ databases">
        <title>WGS assembly of Aquilegia coerulea Goldsmith.</title>
        <authorList>
            <person name="Hodges S."/>
            <person name="Kramer E."/>
            <person name="Nordborg M."/>
            <person name="Tomkins J."/>
            <person name="Borevitz J."/>
            <person name="Derieg N."/>
            <person name="Yan J."/>
            <person name="Mihaltcheva S."/>
            <person name="Hayes R.D."/>
            <person name="Rokhsar D."/>
        </authorList>
    </citation>
    <scope>NUCLEOTIDE SEQUENCE [LARGE SCALE GENOMIC DNA]</scope>
    <source>
        <strain evidence="5">cv. Goldsmith</strain>
    </source>
</reference>
<keyword evidence="5" id="KW-1185">Reference proteome</keyword>
<dbReference type="SUPFAM" id="SSF47699">
    <property type="entry name" value="Bifunctional inhibitor/lipid-transfer protein/seed storage 2S albumin"/>
    <property type="match status" value="1"/>
</dbReference>
<evidence type="ECO:0000259" key="3">
    <source>
        <dbReference type="SMART" id="SM00499"/>
    </source>
</evidence>
<feature type="domain" description="Bifunctional inhibitor/plant lipid transfer protein/seed storage helical" evidence="3">
    <location>
        <begin position="43"/>
        <end position="121"/>
    </location>
</feature>
<feature type="chain" id="PRO_5013747465" description="Bifunctional inhibitor/plant lipid transfer protein/seed storage helical domain-containing protein" evidence="2">
    <location>
        <begin position="21"/>
        <end position="128"/>
    </location>
</feature>
<dbReference type="FunCoup" id="A0A2G5CP13">
    <property type="interactions" value="188"/>
</dbReference>
<proteinExistence type="inferred from homology"/>